<dbReference type="HOGENOM" id="CLU_174845_0_0_9"/>
<dbReference type="InterPro" id="IPR025917">
    <property type="entry name" value="YuiB"/>
</dbReference>
<dbReference type="eggNOG" id="ENOG5032RYS">
    <property type="taxonomic scope" value="Bacteria"/>
</dbReference>
<dbReference type="EMBL" id="CCSE01000001">
    <property type="protein sequence ID" value="CDZ99147.1"/>
    <property type="molecule type" value="Genomic_DNA"/>
</dbReference>
<name>A0A078M1B1_9STAP</name>
<dbReference type="AlphaFoldDB" id="A0A078M1B1"/>
<protein>
    <submittedName>
        <fullName evidence="2">Uncharacterized protein</fullName>
    </submittedName>
</protein>
<keyword evidence="1" id="KW-1133">Transmembrane helix</keyword>
<feature type="transmembrane region" description="Helical" evidence="1">
    <location>
        <begin position="6"/>
        <end position="26"/>
    </location>
</feature>
<dbReference type="RefSeq" id="WP_331709020.1">
    <property type="nucleotide sequence ID" value="NZ_CCSE01000001.1"/>
</dbReference>
<dbReference type="Proteomes" id="UP000044136">
    <property type="component" value="Unassembled WGS sequence"/>
</dbReference>
<keyword evidence="3" id="KW-1185">Reference proteome</keyword>
<feature type="transmembrane region" description="Helical" evidence="1">
    <location>
        <begin position="71"/>
        <end position="99"/>
    </location>
</feature>
<evidence type="ECO:0000256" key="1">
    <source>
        <dbReference type="SAM" id="Phobius"/>
    </source>
</evidence>
<organism evidence="2 3">
    <name type="scientific">Jeotgalicoccus saudimassiliensis</name>
    <dbReference type="NCBI Taxonomy" id="1461582"/>
    <lineage>
        <taxon>Bacteria</taxon>
        <taxon>Bacillati</taxon>
        <taxon>Bacillota</taxon>
        <taxon>Bacilli</taxon>
        <taxon>Bacillales</taxon>
        <taxon>Staphylococcaceae</taxon>
        <taxon>Jeotgalicoccus</taxon>
    </lineage>
</organism>
<evidence type="ECO:0000313" key="3">
    <source>
        <dbReference type="Proteomes" id="UP000044136"/>
    </source>
</evidence>
<gene>
    <name evidence="2" type="ORF">BN1048_00270</name>
</gene>
<accession>A0A078M1B1</accession>
<keyword evidence="1" id="KW-0472">Membrane</keyword>
<reference evidence="2 3" key="1">
    <citation type="submission" date="2014-07" db="EMBL/GenBank/DDBJ databases">
        <authorList>
            <person name="Urmite Genomes Urmite Genomes"/>
        </authorList>
    </citation>
    <scope>NUCLEOTIDE SEQUENCE [LARGE SCALE GENOMIC DNA]</scope>
    <source>
        <strain evidence="2 3">13MG44_air</strain>
    </source>
</reference>
<evidence type="ECO:0000313" key="2">
    <source>
        <dbReference type="EMBL" id="CDZ99147.1"/>
    </source>
</evidence>
<feature type="transmembrane region" description="Helical" evidence="1">
    <location>
        <begin position="33"/>
        <end position="51"/>
    </location>
</feature>
<sequence>MTMNIVQLFISVLLYFVLFYGISFILNMILKMTWIMAFVYPVIVLWIIGRVSLFDYISSPGESFNTLWDNIIGISMFDIVILGSGFIGIILAGMTIRYLRKAGYQMF</sequence>
<dbReference type="Pfam" id="PF14068">
    <property type="entry name" value="YuiB"/>
    <property type="match status" value="1"/>
</dbReference>
<proteinExistence type="predicted"/>
<dbReference type="STRING" id="1461582.BN1048_00270"/>
<keyword evidence="1" id="KW-0812">Transmembrane</keyword>